<evidence type="ECO:0000259" key="9">
    <source>
        <dbReference type="Pfam" id="PF17917"/>
    </source>
</evidence>
<dbReference type="GO" id="GO:0003964">
    <property type="term" value="F:RNA-directed DNA polymerase activity"/>
    <property type="evidence" value="ECO:0007669"/>
    <property type="project" value="UniProtKB-KW"/>
</dbReference>
<evidence type="ECO:0000256" key="5">
    <source>
        <dbReference type="ARBA" id="ARBA00022801"/>
    </source>
</evidence>
<dbReference type="InterPro" id="IPR041373">
    <property type="entry name" value="RT_RNaseH"/>
</dbReference>
<evidence type="ECO:0000256" key="2">
    <source>
        <dbReference type="ARBA" id="ARBA00022695"/>
    </source>
</evidence>
<dbReference type="GO" id="GO:0004519">
    <property type="term" value="F:endonuclease activity"/>
    <property type="evidence" value="ECO:0007669"/>
    <property type="project" value="UniProtKB-KW"/>
</dbReference>
<dbReference type="InterPro" id="IPR043128">
    <property type="entry name" value="Rev_trsase/Diguanyl_cyclase"/>
</dbReference>
<proteinExistence type="predicted"/>
<keyword evidence="1" id="KW-0808">Transferase</keyword>
<gene>
    <name evidence="10" type="ORF">O181_096566</name>
</gene>
<feature type="compositionally biased region" description="Basic and acidic residues" evidence="7">
    <location>
        <begin position="1"/>
        <end position="20"/>
    </location>
</feature>
<keyword evidence="11" id="KW-1185">Reference proteome</keyword>
<evidence type="ECO:0000313" key="10">
    <source>
        <dbReference type="EMBL" id="MBW0556851.1"/>
    </source>
</evidence>
<evidence type="ECO:0000256" key="4">
    <source>
        <dbReference type="ARBA" id="ARBA00022759"/>
    </source>
</evidence>
<dbReference type="Proteomes" id="UP000765509">
    <property type="component" value="Unassembled WGS sequence"/>
</dbReference>
<dbReference type="EMBL" id="AVOT02064449">
    <property type="protein sequence ID" value="MBW0556851.1"/>
    <property type="molecule type" value="Genomic_DNA"/>
</dbReference>
<evidence type="ECO:0008006" key="12">
    <source>
        <dbReference type="Google" id="ProtNLM"/>
    </source>
</evidence>
<name>A0A9Q3PEB6_9BASI</name>
<evidence type="ECO:0000256" key="1">
    <source>
        <dbReference type="ARBA" id="ARBA00022679"/>
    </source>
</evidence>
<dbReference type="SUPFAM" id="SSF56672">
    <property type="entry name" value="DNA/RNA polymerases"/>
    <property type="match status" value="1"/>
</dbReference>
<dbReference type="CDD" id="cd09274">
    <property type="entry name" value="RNase_HI_RT_Ty3"/>
    <property type="match status" value="1"/>
</dbReference>
<keyword evidence="4" id="KW-0255">Endonuclease</keyword>
<dbReference type="InterPro" id="IPR050951">
    <property type="entry name" value="Retrovirus_Pol_polyprotein"/>
</dbReference>
<dbReference type="PANTHER" id="PTHR37984">
    <property type="entry name" value="PROTEIN CBG26694"/>
    <property type="match status" value="1"/>
</dbReference>
<evidence type="ECO:0000256" key="7">
    <source>
        <dbReference type="SAM" id="MobiDB-lite"/>
    </source>
</evidence>
<dbReference type="GO" id="GO:0016787">
    <property type="term" value="F:hydrolase activity"/>
    <property type="evidence" value="ECO:0007669"/>
    <property type="project" value="UniProtKB-KW"/>
</dbReference>
<dbReference type="Pfam" id="PF17917">
    <property type="entry name" value="RT_RNaseH"/>
    <property type="match status" value="1"/>
</dbReference>
<keyword evidence="2" id="KW-0548">Nucleotidyltransferase</keyword>
<evidence type="ECO:0000313" key="11">
    <source>
        <dbReference type="Proteomes" id="UP000765509"/>
    </source>
</evidence>
<dbReference type="Pfam" id="PF00078">
    <property type="entry name" value="RVT_1"/>
    <property type="match status" value="1"/>
</dbReference>
<evidence type="ECO:0000259" key="8">
    <source>
        <dbReference type="Pfam" id="PF00078"/>
    </source>
</evidence>
<organism evidence="10 11">
    <name type="scientific">Austropuccinia psidii MF-1</name>
    <dbReference type="NCBI Taxonomy" id="1389203"/>
    <lineage>
        <taxon>Eukaryota</taxon>
        <taxon>Fungi</taxon>
        <taxon>Dikarya</taxon>
        <taxon>Basidiomycota</taxon>
        <taxon>Pucciniomycotina</taxon>
        <taxon>Pucciniomycetes</taxon>
        <taxon>Pucciniales</taxon>
        <taxon>Sphaerophragmiaceae</taxon>
        <taxon>Austropuccinia</taxon>
    </lineage>
</organism>
<dbReference type="AlphaFoldDB" id="A0A9Q3PEB6"/>
<keyword evidence="5" id="KW-0378">Hydrolase</keyword>
<comment type="caution">
    <text evidence="10">The sequence shown here is derived from an EMBL/GenBank/DDBJ whole genome shotgun (WGS) entry which is preliminary data.</text>
</comment>
<dbReference type="Gene3D" id="3.30.70.270">
    <property type="match status" value="2"/>
</dbReference>
<dbReference type="PANTHER" id="PTHR37984:SF5">
    <property type="entry name" value="PROTEIN NYNRIN-LIKE"/>
    <property type="match status" value="1"/>
</dbReference>
<sequence length="632" mass="72785">MDLIHVRDAKMQKPKPERGKGCTSGSSCITNIVINNTEAKIHLDSGAFCTKFVSDQFNEAQISPELTLEIKEEPIKILFQYREAFASDDEPLGAIKDNEVERPYPPELRRPAYPASPRARDALESHIKKPMKLGVLRNVGHNEEVEVTTPVIITLHNDKSRMVGDFRELNTCTIPERHPIPIIHVTLTQLSKAILITSMDALKVFHQNFLTLHGRKLLRILSHCGIYEYLRMPFGIKNEPSHHQRMTNTIFPQELSEGWLIIYIDNIIICSETWKLNLKRLSLVLEKILQVNIKISLKKCNFGFCELKALGHVVSGLSLGVDKNKLAAVLLKQMTQNKKEMMSFLRFASYYRKKLKYLAIHARSLYRICDQEKAFELTQERIQAYDKIKYALTNAPLLMMPDWKLPFKLYIDACGEGLGAALHQVQIVNDNPHEGPFCFISRQIKPTEARYGASQMERLCLVWALEKLHYYLDGSVFEVITDCNAVKSLNMQTPNRHMLRWQIAIQEYRGNMTIVHKAGNIHNNVDVLSRWALPNTPDSPAYVPINAVQGELLGELENKHPNFPVSLVKHYTSTDKELFPLRNKTPLEVLPLEQSEDKNVFKVLKESRLRGKNEREYLFRYKNPQHEDEWIE</sequence>
<feature type="domain" description="Reverse transcriptase RNase H-like" evidence="9">
    <location>
        <begin position="402"/>
        <end position="508"/>
    </location>
</feature>
<keyword evidence="6" id="KW-0695">RNA-directed DNA polymerase</keyword>
<dbReference type="InterPro" id="IPR000477">
    <property type="entry name" value="RT_dom"/>
</dbReference>
<protein>
    <recommendedName>
        <fullName evidence="12">Reverse transcriptase RNase H-like domain-containing protein</fullName>
    </recommendedName>
</protein>
<evidence type="ECO:0000256" key="6">
    <source>
        <dbReference type="ARBA" id="ARBA00022918"/>
    </source>
</evidence>
<dbReference type="InterPro" id="IPR043502">
    <property type="entry name" value="DNA/RNA_pol_sf"/>
</dbReference>
<feature type="region of interest" description="Disordered" evidence="7">
    <location>
        <begin position="1"/>
        <end position="23"/>
    </location>
</feature>
<accession>A0A9Q3PEB6</accession>
<reference evidence="10" key="1">
    <citation type="submission" date="2021-03" db="EMBL/GenBank/DDBJ databases">
        <title>Draft genome sequence of rust myrtle Austropuccinia psidii MF-1, a brazilian biotype.</title>
        <authorList>
            <person name="Quecine M.C."/>
            <person name="Pachon D.M.R."/>
            <person name="Bonatelli M.L."/>
            <person name="Correr F.H."/>
            <person name="Franceschini L.M."/>
            <person name="Leite T.F."/>
            <person name="Margarido G.R.A."/>
            <person name="Almeida C.A."/>
            <person name="Ferrarezi J.A."/>
            <person name="Labate C.A."/>
        </authorList>
    </citation>
    <scope>NUCLEOTIDE SEQUENCE</scope>
    <source>
        <strain evidence="10">MF-1</strain>
    </source>
</reference>
<feature type="domain" description="Reverse transcriptase" evidence="8">
    <location>
        <begin position="158"/>
        <end position="313"/>
    </location>
</feature>
<evidence type="ECO:0000256" key="3">
    <source>
        <dbReference type="ARBA" id="ARBA00022722"/>
    </source>
</evidence>
<dbReference type="CDD" id="cd01647">
    <property type="entry name" value="RT_LTR"/>
    <property type="match status" value="1"/>
</dbReference>
<keyword evidence="3" id="KW-0540">Nuclease</keyword>
<dbReference type="Gene3D" id="3.10.10.10">
    <property type="entry name" value="HIV Type 1 Reverse Transcriptase, subunit A, domain 1"/>
    <property type="match status" value="1"/>
</dbReference>